<dbReference type="GO" id="GO:0006753">
    <property type="term" value="P:nucleoside phosphate metabolic process"/>
    <property type="evidence" value="ECO:0007669"/>
    <property type="project" value="TreeGrafter"/>
</dbReference>
<reference evidence="3" key="3">
    <citation type="journal article" date="2017" name="Nature">
        <title>Genome sequence of the progenitor of the wheat D genome Aegilops tauschii.</title>
        <authorList>
            <person name="Luo M.C."/>
            <person name="Gu Y.Q."/>
            <person name="Puiu D."/>
            <person name="Wang H."/>
            <person name="Twardziok S.O."/>
            <person name="Deal K.R."/>
            <person name="Huo N."/>
            <person name="Zhu T."/>
            <person name="Wang L."/>
            <person name="Wang Y."/>
            <person name="McGuire P.E."/>
            <person name="Liu S."/>
            <person name="Long H."/>
            <person name="Ramasamy R.K."/>
            <person name="Rodriguez J.C."/>
            <person name="Van S.L."/>
            <person name="Yuan L."/>
            <person name="Wang Z."/>
            <person name="Xia Z."/>
            <person name="Xiao L."/>
            <person name="Anderson O.D."/>
            <person name="Ouyang S."/>
            <person name="Liang Y."/>
            <person name="Zimin A.V."/>
            <person name="Pertea G."/>
            <person name="Qi P."/>
            <person name="Bennetzen J.L."/>
            <person name="Dai X."/>
            <person name="Dawson M.W."/>
            <person name="Muller H.G."/>
            <person name="Kugler K."/>
            <person name="Rivarola-Duarte L."/>
            <person name="Spannagl M."/>
            <person name="Mayer K.F.X."/>
            <person name="Lu F.H."/>
            <person name="Bevan M.W."/>
            <person name="Leroy P."/>
            <person name="Li P."/>
            <person name="You F.M."/>
            <person name="Sun Q."/>
            <person name="Liu Z."/>
            <person name="Lyons E."/>
            <person name="Wicker T."/>
            <person name="Salzberg S.L."/>
            <person name="Devos K.M."/>
            <person name="Dvorak J."/>
        </authorList>
    </citation>
    <scope>NUCLEOTIDE SEQUENCE [LARGE SCALE GENOMIC DNA]</scope>
    <source>
        <strain evidence="3">cv. AL8/78</strain>
    </source>
</reference>
<dbReference type="EnsemblPlants" id="AET5Gv20699100.1">
    <property type="protein sequence ID" value="AET5Gv20699100.1"/>
    <property type="gene ID" value="AET5Gv20699100"/>
</dbReference>
<evidence type="ECO:0000313" key="3">
    <source>
        <dbReference type="EnsemblPlants" id="AET5Gv20699100.2"/>
    </source>
</evidence>
<reference evidence="3" key="5">
    <citation type="journal article" date="2021" name="G3 (Bethesda)">
        <title>Aegilops tauschii genome assembly Aet v5.0 features greater sequence contiguity and improved annotation.</title>
        <authorList>
            <person name="Wang L."/>
            <person name="Zhu T."/>
            <person name="Rodriguez J.C."/>
            <person name="Deal K.R."/>
            <person name="Dubcovsky J."/>
            <person name="McGuire P.E."/>
            <person name="Lux T."/>
            <person name="Spannagl M."/>
            <person name="Mayer K.F.X."/>
            <person name="Baldrich P."/>
            <person name="Meyers B.C."/>
            <person name="Huo N."/>
            <person name="Gu Y.Q."/>
            <person name="Zhou H."/>
            <person name="Devos K.M."/>
            <person name="Bennetzen J.L."/>
            <person name="Unver T."/>
            <person name="Budak H."/>
            <person name="Gulick P.J."/>
            <person name="Galiba G."/>
            <person name="Kalapos B."/>
            <person name="Nelson D.R."/>
            <person name="Li P."/>
            <person name="You F.M."/>
            <person name="Luo M.C."/>
            <person name="Dvorak J."/>
        </authorList>
    </citation>
    <scope>NUCLEOTIDE SEQUENCE [LARGE SCALE GENOMIC DNA]</scope>
    <source>
        <strain evidence="3">cv. AL8/78</strain>
    </source>
</reference>
<dbReference type="SUPFAM" id="SSF55811">
    <property type="entry name" value="Nudix"/>
    <property type="match status" value="1"/>
</dbReference>
<dbReference type="Gene3D" id="3.90.79.10">
    <property type="entry name" value="Nucleoside Triphosphate Pyrophosphohydrolase"/>
    <property type="match status" value="1"/>
</dbReference>
<reference evidence="4" key="2">
    <citation type="journal article" date="2017" name="Nat. Plants">
        <title>The Aegilops tauschii genome reveals multiple impacts of transposons.</title>
        <authorList>
            <person name="Zhao G."/>
            <person name="Zou C."/>
            <person name="Li K."/>
            <person name="Wang K."/>
            <person name="Li T."/>
            <person name="Gao L."/>
            <person name="Zhang X."/>
            <person name="Wang H."/>
            <person name="Yang Z."/>
            <person name="Liu X."/>
            <person name="Jiang W."/>
            <person name="Mao L."/>
            <person name="Kong X."/>
            <person name="Jiao Y."/>
            <person name="Jia J."/>
        </authorList>
    </citation>
    <scope>NUCLEOTIDE SEQUENCE [LARGE SCALE GENOMIC DNA]</scope>
    <source>
        <strain evidence="4">cv. AL8/78</strain>
    </source>
</reference>
<evidence type="ECO:0000313" key="4">
    <source>
        <dbReference type="Proteomes" id="UP000015105"/>
    </source>
</evidence>
<evidence type="ECO:0000256" key="1">
    <source>
        <dbReference type="ARBA" id="ARBA00001946"/>
    </source>
</evidence>
<dbReference type="Gramene" id="AET5Gv20699100.1">
    <property type="protein sequence ID" value="AET5Gv20699100.1"/>
    <property type="gene ID" value="AET5Gv20699100"/>
</dbReference>
<dbReference type="EnsemblPlants" id="AET5Gv20699100.2">
    <property type="protein sequence ID" value="AET5Gv20699100.2"/>
    <property type="gene ID" value="AET5Gv20699100"/>
</dbReference>
<dbReference type="GO" id="GO:0080041">
    <property type="term" value="F:ADP-ribose pyrophosphohydrolase activity"/>
    <property type="evidence" value="ECO:0007669"/>
    <property type="project" value="TreeGrafter"/>
</dbReference>
<evidence type="ECO:0000256" key="2">
    <source>
        <dbReference type="ARBA" id="ARBA00022801"/>
    </source>
</evidence>
<dbReference type="GO" id="GO:0019693">
    <property type="term" value="P:ribose phosphate metabolic process"/>
    <property type="evidence" value="ECO:0007669"/>
    <property type="project" value="TreeGrafter"/>
</dbReference>
<dbReference type="GO" id="GO:0080042">
    <property type="term" value="F:ADP-glucose pyrophosphohydrolase activity"/>
    <property type="evidence" value="ECO:0007669"/>
    <property type="project" value="TreeGrafter"/>
</dbReference>
<comment type="cofactor">
    <cofactor evidence="1">
        <name>Mg(2+)</name>
        <dbReference type="ChEBI" id="CHEBI:18420"/>
    </cofactor>
</comment>
<reference evidence="3" key="4">
    <citation type="submission" date="2019-03" db="UniProtKB">
        <authorList>
            <consortium name="EnsemblPlants"/>
        </authorList>
    </citation>
    <scope>IDENTIFICATION</scope>
</reference>
<dbReference type="Proteomes" id="UP000015105">
    <property type="component" value="Chromosome 5D"/>
</dbReference>
<keyword evidence="2" id="KW-0378">Hydrolase</keyword>
<dbReference type="STRING" id="200361.A0A453LBE5"/>
<organism evidence="3 4">
    <name type="scientific">Aegilops tauschii subsp. strangulata</name>
    <name type="common">Goatgrass</name>
    <dbReference type="NCBI Taxonomy" id="200361"/>
    <lineage>
        <taxon>Eukaryota</taxon>
        <taxon>Viridiplantae</taxon>
        <taxon>Streptophyta</taxon>
        <taxon>Embryophyta</taxon>
        <taxon>Tracheophyta</taxon>
        <taxon>Spermatophyta</taxon>
        <taxon>Magnoliopsida</taxon>
        <taxon>Liliopsida</taxon>
        <taxon>Poales</taxon>
        <taxon>Poaceae</taxon>
        <taxon>BOP clade</taxon>
        <taxon>Pooideae</taxon>
        <taxon>Triticodae</taxon>
        <taxon>Triticeae</taxon>
        <taxon>Triticinae</taxon>
        <taxon>Aegilops</taxon>
    </lineage>
</organism>
<dbReference type="AlphaFoldDB" id="A0A453LBE5"/>
<reference evidence="4" key="1">
    <citation type="journal article" date="2014" name="Science">
        <title>Ancient hybridizations among the ancestral genomes of bread wheat.</title>
        <authorList>
            <consortium name="International Wheat Genome Sequencing Consortium,"/>
            <person name="Marcussen T."/>
            <person name="Sandve S.R."/>
            <person name="Heier L."/>
            <person name="Spannagl M."/>
            <person name="Pfeifer M."/>
            <person name="Jakobsen K.S."/>
            <person name="Wulff B.B."/>
            <person name="Steuernagel B."/>
            <person name="Mayer K.F."/>
            <person name="Olsen O.A."/>
        </authorList>
    </citation>
    <scope>NUCLEOTIDE SEQUENCE [LARGE SCALE GENOMIC DNA]</scope>
    <source>
        <strain evidence="4">cv. AL8/78</strain>
    </source>
</reference>
<dbReference type="PANTHER" id="PTHR11839:SF18">
    <property type="entry name" value="NUDIX HYDROLASE DOMAIN-CONTAINING PROTEIN"/>
    <property type="match status" value="1"/>
</dbReference>
<accession>A0A453LBE5</accession>
<dbReference type="PANTHER" id="PTHR11839">
    <property type="entry name" value="UDP/ADP-SUGAR PYROPHOSPHATASE"/>
    <property type="match status" value="1"/>
</dbReference>
<keyword evidence="4" id="KW-1185">Reference proteome</keyword>
<dbReference type="InterPro" id="IPR015797">
    <property type="entry name" value="NUDIX_hydrolase-like_dom_sf"/>
</dbReference>
<proteinExistence type="predicted"/>
<sequence length="109" mass="12414">MLDDENGDFVGTAVREVEEETGMKLNLEGMVDLTALLDPATRCRMLPSPGGYDEEIGMLLYRGHVDEETIRALQGKETGLWDHGELIKLCVVPYDQLWRMTSMRIRSRQ</sequence>
<dbReference type="Gramene" id="AET5Gv20699100.2">
    <property type="protein sequence ID" value="AET5Gv20699100.2"/>
    <property type="gene ID" value="AET5Gv20699100"/>
</dbReference>
<name>A0A453LBE5_AEGTS</name>
<protein>
    <submittedName>
        <fullName evidence="3">Uncharacterized protein</fullName>
    </submittedName>
</protein>